<feature type="compositionally biased region" description="Low complexity" evidence="1">
    <location>
        <begin position="491"/>
        <end position="507"/>
    </location>
</feature>
<dbReference type="InterPro" id="IPR013078">
    <property type="entry name" value="His_Pase_superF_clade-1"/>
</dbReference>
<feature type="compositionally biased region" description="Polar residues" evidence="1">
    <location>
        <begin position="518"/>
        <end position="529"/>
    </location>
</feature>
<dbReference type="Gene3D" id="3.40.50.1240">
    <property type="entry name" value="Phosphoglycerate mutase-like"/>
    <property type="match status" value="2"/>
</dbReference>
<feature type="region of interest" description="Disordered" evidence="1">
    <location>
        <begin position="221"/>
        <end position="240"/>
    </location>
</feature>
<dbReference type="AlphaFoldDB" id="A0A420IBP5"/>
<name>A0A420IBP5_9PEZI</name>
<evidence type="ECO:0008006" key="4">
    <source>
        <dbReference type="Google" id="ProtNLM"/>
    </source>
</evidence>
<evidence type="ECO:0000313" key="3">
    <source>
        <dbReference type="Proteomes" id="UP000285405"/>
    </source>
</evidence>
<gene>
    <name evidence="2" type="ORF">GcC1_096024</name>
</gene>
<proteinExistence type="predicted"/>
<dbReference type="InterPro" id="IPR051710">
    <property type="entry name" value="Phosphatase_SH3-domain"/>
</dbReference>
<organism evidence="2 3">
    <name type="scientific">Golovinomyces cichoracearum</name>
    <dbReference type="NCBI Taxonomy" id="62708"/>
    <lineage>
        <taxon>Eukaryota</taxon>
        <taxon>Fungi</taxon>
        <taxon>Dikarya</taxon>
        <taxon>Ascomycota</taxon>
        <taxon>Pezizomycotina</taxon>
        <taxon>Leotiomycetes</taxon>
        <taxon>Erysiphales</taxon>
        <taxon>Erysiphaceae</taxon>
        <taxon>Golovinomyces</taxon>
    </lineage>
</organism>
<dbReference type="InterPro" id="IPR029033">
    <property type="entry name" value="His_PPase_superfam"/>
</dbReference>
<feature type="region of interest" description="Disordered" evidence="1">
    <location>
        <begin position="247"/>
        <end position="309"/>
    </location>
</feature>
<dbReference type="Proteomes" id="UP000285405">
    <property type="component" value="Unassembled WGS sequence"/>
</dbReference>
<evidence type="ECO:0000313" key="2">
    <source>
        <dbReference type="EMBL" id="RKF71941.1"/>
    </source>
</evidence>
<protein>
    <recommendedName>
        <fullName evidence="4">Phosphoglycerate mutase family protein</fullName>
    </recommendedName>
</protein>
<dbReference type="SUPFAM" id="SSF53254">
    <property type="entry name" value="Phosphoglycerate mutase-like"/>
    <property type="match status" value="1"/>
</dbReference>
<reference evidence="2 3" key="1">
    <citation type="journal article" date="2018" name="BMC Genomics">
        <title>Comparative genome analyses reveal sequence features reflecting distinct modes of host-adaptation between dicot and monocot powdery mildew.</title>
        <authorList>
            <person name="Wu Y."/>
            <person name="Ma X."/>
            <person name="Pan Z."/>
            <person name="Kale S.D."/>
            <person name="Song Y."/>
            <person name="King H."/>
            <person name="Zhang Q."/>
            <person name="Presley C."/>
            <person name="Deng X."/>
            <person name="Wei C.I."/>
            <person name="Xiao S."/>
        </authorList>
    </citation>
    <scope>NUCLEOTIDE SEQUENCE [LARGE SCALE GENOMIC DNA]</scope>
    <source>
        <strain evidence="2">UCSC1</strain>
    </source>
</reference>
<comment type="caution">
    <text evidence="2">The sequence shown here is derived from an EMBL/GenBank/DDBJ whole genome shotgun (WGS) entry which is preliminary data.</text>
</comment>
<dbReference type="CDD" id="cd07040">
    <property type="entry name" value="HP"/>
    <property type="match status" value="1"/>
</dbReference>
<feature type="compositionally biased region" description="Basic and acidic residues" evidence="1">
    <location>
        <begin position="268"/>
        <end position="277"/>
    </location>
</feature>
<dbReference type="SMART" id="SM00855">
    <property type="entry name" value="PGAM"/>
    <property type="match status" value="1"/>
</dbReference>
<dbReference type="OrthoDB" id="3898179at2759"/>
<feature type="compositionally biased region" description="Polar residues" evidence="1">
    <location>
        <begin position="593"/>
        <end position="608"/>
    </location>
</feature>
<feature type="region of interest" description="Disordered" evidence="1">
    <location>
        <begin position="579"/>
        <end position="636"/>
    </location>
</feature>
<feature type="compositionally biased region" description="Basic and acidic residues" evidence="1">
    <location>
        <begin position="609"/>
        <end position="621"/>
    </location>
</feature>
<dbReference type="EMBL" id="MCBR01009621">
    <property type="protein sequence ID" value="RKF71941.1"/>
    <property type="molecule type" value="Genomic_DNA"/>
</dbReference>
<dbReference type="PANTHER" id="PTHR16469:SF27">
    <property type="entry name" value="UBIQUITIN-ASSOCIATED AND SH3 DOMAIN-CONTAINING BA-RELATED"/>
    <property type="match status" value="1"/>
</dbReference>
<dbReference type="PANTHER" id="PTHR16469">
    <property type="entry name" value="UBIQUITIN-ASSOCIATED AND SH3 DOMAIN-CONTAINING BA-RELATED"/>
    <property type="match status" value="1"/>
</dbReference>
<accession>A0A420IBP5</accession>
<feature type="region of interest" description="Disordered" evidence="1">
    <location>
        <begin position="488"/>
        <end position="529"/>
    </location>
</feature>
<evidence type="ECO:0000256" key="1">
    <source>
        <dbReference type="SAM" id="MobiDB-lite"/>
    </source>
</evidence>
<sequence>MGNPPAVIIVVRHGARLDAADPKWHLTSATPYDPPLTYGGWSQSKALGARIANILHSRENVEENSNSNAGFFGTKYRGKRRHKFVIHTSPFQRCIQTSIAISAGIAQNLHHHHHHSSPSKHGIDPHENKLMIFSLMQHTVMGSSGLTSIPEPAAASEKTKLVEHPQQIKRSTIRVDAFLGEWLTPDYFEFITPPPSSVMMVASAKSDLLRREDYSLLTQTKDSKANRPFPGGWGNSMASRNLRDDLEKKDEEGPFSSMSCLETALPYREPKNNRERTSSLISSGSHGSRHRGTGQQVDTPGAQGAHGVYQPPVPSYAISHSDPIPAGYVSHARDACIEVDYQWDSMREPHNWGKGGEYGEEWSSMHKRFRAGLQNLVLWYQKSDELSKNVNRNRSNSLGIIGPEIEAANEDTDLVVILVTHGAGCNALIGALTNQPVLLDVGMASLTMAVQKPTLTSLETSGSHSLKSENNLSLSDYYDVKLVANSEHLRSSTNSTPSSSRAPSVSGLSGGGDRIGSIDNSDINRPRSLNSCLGSIRRASSMTGNKGARPYVPPRFNSTGLWSAPRYCEEVEEDNIILNFGSSDTPHNEEAKNSSQNKTSLSHPSASTKKNENNNSDDSKSGDLWGNLKTSNNAGNIRDLGQKRRWTVDDRESLLGFGQIS</sequence>